<dbReference type="EMBL" id="JPME01000025">
    <property type="protein sequence ID" value="KEZ88285.1"/>
    <property type="molecule type" value="Genomic_DNA"/>
</dbReference>
<dbReference type="PROSITE" id="PS51885">
    <property type="entry name" value="NEPRILYSIN"/>
    <property type="match status" value="1"/>
</dbReference>
<dbReference type="InterPro" id="IPR018497">
    <property type="entry name" value="Peptidase_M13_C"/>
</dbReference>
<evidence type="ECO:0000256" key="4">
    <source>
        <dbReference type="ARBA" id="ARBA00022723"/>
    </source>
</evidence>
<feature type="chain" id="PRO_5038923245" description="Endothelin-converting enzyme 1" evidence="9">
    <location>
        <begin position="26"/>
        <end position="689"/>
    </location>
</feature>
<dbReference type="GO" id="GO:0004222">
    <property type="term" value="F:metalloendopeptidase activity"/>
    <property type="evidence" value="ECO:0007669"/>
    <property type="project" value="InterPro"/>
</dbReference>
<protein>
    <recommendedName>
        <fullName evidence="14">Endothelin-converting enzyme 1</fullName>
    </recommendedName>
</protein>
<evidence type="ECO:0000256" key="2">
    <source>
        <dbReference type="ARBA" id="ARBA00007357"/>
    </source>
</evidence>
<dbReference type="GO" id="GO:0046872">
    <property type="term" value="F:metal ion binding"/>
    <property type="evidence" value="ECO:0007669"/>
    <property type="project" value="UniProtKB-KW"/>
</dbReference>
<dbReference type="PANTHER" id="PTHR11733">
    <property type="entry name" value="ZINC METALLOPROTEASE FAMILY M13 NEPRILYSIN-RELATED"/>
    <property type="match status" value="1"/>
</dbReference>
<feature type="signal peptide" evidence="9">
    <location>
        <begin position="1"/>
        <end position="25"/>
    </location>
</feature>
<dbReference type="InterPro" id="IPR008753">
    <property type="entry name" value="Peptidase_M13_N"/>
</dbReference>
<feature type="domain" description="Peptidase M13 N-terminal" evidence="11">
    <location>
        <begin position="62"/>
        <end position="438"/>
    </location>
</feature>
<keyword evidence="7" id="KW-0482">Metalloprotease</keyword>
<evidence type="ECO:0000256" key="7">
    <source>
        <dbReference type="ARBA" id="ARBA00023049"/>
    </source>
</evidence>
<sequence length="689" mass="77777">MKNRIKFCLIAILMMSLLLTGCRKKMETQPEQPEQTAAQPVNVQGEAGSAAADESDGIRLEDDYYDYVNQEILDQVEIPNDSSGWSYFYKLEKDSYEVLEGVLEEAVKNRKHAKPGSLEQKIADLYLSAMDMEGRKKAGFGQLQPYLDKLRNASDIDEYLKAVGTIYGDLGANSILTMQWMEDMKDSSRYALYVDGADLGPGKETLEDKTQAKLMDQYQGYIRSTLEYTGLSREEAEKAAADIMVLQRDMAASALPLSQQNDPDIIYNPYSMKDIKGLLPEGTADSYLTSAGLTDVNSLVVTQKAQMEKIGKYLTNEHLPVLKNYSIFCLVNDFAPYLTAEIRDNYQDWNNTQNGIKERKTDQRLASERTQNMLGFEFGRLYVEKRFSKEDKTAIEEMVHHILENYKKQIMGLDWMGEETKSAAMKKLDNMTLKIGYPDKWPNDYAKATITSVEKGGNLINNVISLTKAQNAVNKEKYRKAVDKTEWGMTPQTVNAYYNPTGNEIVFPAAILQAPFYDPDKDYASNLGGIGTVIAHEVSHAFDSSGSLYDEKGNYHVWWTNEDRAKFKQLADQVVAYYSEQDGYKGRHVNGAQTLNENIADLGSMACITSIVGDDAESLKKVFEQYATIWTAKYTPENMIRRLNTDVHSPAKVRVNAVLSATDAFYKAYPEIKEGDAMYVAPEKRVKIW</sequence>
<dbReference type="PRINTS" id="PR00786">
    <property type="entry name" value="NEPRILYSIN"/>
</dbReference>
<dbReference type="Pfam" id="PF01431">
    <property type="entry name" value="Peptidase_M13"/>
    <property type="match status" value="1"/>
</dbReference>
<dbReference type="OrthoDB" id="9775677at2"/>
<keyword evidence="9" id="KW-0732">Signal</keyword>
<dbReference type="GO" id="GO:0016485">
    <property type="term" value="P:protein processing"/>
    <property type="evidence" value="ECO:0007669"/>
    <property type="project" value="TreeGrafter"/>
</dbReference>
<dbReference type="RefSeq" id="WP_038283719.1">
    <property type="nucleotide sequence ID" value="NZ_JPME01000025.1"/>
</dbReference>
<evidence type="ECO:0000256" key="8">
    <source>
        <dbReference type="SAM" id="MobiDB-lite"/>
    </source>
</evidence>
<evidence type="ECO:0000259" key="11">
    <source>
        <dbReference type="Pfam" id="PF05649"/>
    </source>
</evidence>
<comment type="similarity">
    <text evidence="2">Belongs to the peptidase M13 family.</text>
</comment>
<organism evidence="12 13">
    <name type="scientific">Lacrimispora celerecrescens</name>
    <dbReference type="NCBI Taxonomy" id="29354"/>
    <lineage>
        <taxon>Bacteria</taxon>
        <taxon>Bacillati</taxon>
        <taxon>Bacillota</taxon>
        <taxon>Clostridia</taxon>
        <taxon>Lachnospirales</taxon>
        <taxon>Lachnospiraceae</taxon>
        <taxon>Lacrimispora</taxon>
    </lineage>
</organism>
<dbReference type="PANTHER" id="PTHR11733:SF167">
    <property type="entry name" value="FI17812P1-RELATED"/>
    <property type="match status" value="1"/>
</dbReference>
<dbReference type="AlphaFoldDB" id="A0A084JH51"/>
<keyword evidence="5" id="KW-0378">Hydrolase</keyword>
<dbReference type="InterPro" id="IPR024079">
    <property type="entry name" value="MetalloPept_cat_dom_sf"/>
</dbReference>
<name>A0A084JH51_9FIRM</name>
<dbReference type="Pfam" id="PF05649">
    <property type="entry name" value="Peptidase_M13_N"/>
    <property type="match status" value="1"/>
</dbReference>
<evidence type="ECO:0008006" key="14">
    <source>
        <dbReference type="Google" id="ProtNLM"/>
    </source>
</evidence>
<evidence type="ECO:0000256" key="6">
    <source>
        <dbReference type="ARBA" id="ARBA00022833"/>
    </source>
</evidence>
<comment type="cofactor">
    <cofactor evidence="1">
        <name>Zn(2+)</name>
        <dbReference type="ChEBI" id="CHEBI:29105"/>
    </cofactor>
</comment>
<dbReference type="STRING" id="29354.IO98_18845"/>
<dbReference type="InterPro" id="IPR000718">
    <property type="entry name" value="Peptidase_M13"/>
</dbReference>
<dbReference type="Gene3D" id="3.40.390.10">
    <property type="entry name" value="Collagenase (Catalytic Domain)"/>
    <property type="match status" value="1"/>
</dbReference>
<dbReference type="InterPro" id="IPR042089">
    <property type="entry name" value="Peptidase_M13_dom_2"/>
</dbReference>
<evidence type="ECO:0000313" key="13">
    <source>
        <dbReference type="Proteomes" id="UP000028525"/>
    </source>
</evidence>
<proteinExistence type="inferred from homology"/>
<keyword evidence="3" id="KW-0645">Protease</keyword>
<evidence type="ECO:0000256" key="5">
    <source>
        <dbReference type="ARBA" id="ARBA00022801"/>
    </source>
</evidence>
<dbReference type="CDD" id="cd08662">
    <property type="entry name" value="M13"/>
    <property type="match status" value="1"/>
</dbReference>
<gene>
    <name evidence="12" type="ORF">IO98_18845</name>
</gene>
<feature type="domain" description="Peptidase M13 C-terminal" evidence="10">
    <location>
        <begin position="495"/>
        <end position="686"/>
    </location>
</feature>
<reference evidence="12 13" key="1">
    <citation type="submission" date="2014-07" db="EMBL/GenBank/DDBJ databases">
        <title>Draft genome of Clostridium celerecrescens 152B isolated from sediments associated with methane hydrate from Krishna Godavari basin.</title>
        <authorList>
            <person name="Honkalas V.S."/>
            <person name="Dabir A.P."/>
            <person name="Arora P."/>
            <person name="Dhakephalkar P.K."/>
        </authorList>
    </citation>
    <scope>NUCLEOTIDE SEQUENCE [LARGE SCALE GENOMIC DNA]</scope>
    <source>
        <strain evidence="12 13">152B</strain>
    </source>
</reference>
<accession>A0A084JH51</accession>
<comment type="caution">
    <text evidence="12">The sequence shown here is derived from an EMBL/GenBank/DDBJ whole genome shotgun (WGS) entry which is preliminary data.</text>
</comment>
<feature type="region of interest" description="Disordered" evidence="8">
    <location>
        <begin position="26"/>
        <end position="54"/>
    </location>
</feature>
<feature type="compositionally biased region" description="Low complexity" evidence="8">
    <location>
        <begin position="29"/>
        <end position="40"/>
    </location>
</feature>
<dbReference type="SUPFAM" id="SSF55486">
    <property type="entry name" value="Metalloproteases ('zincins'), catalytic domain"/>
    <property type="match status" value="1"/>
</dbReference>
<keyword evidence="6" id="KW-0862">Zinc</keyword>
<evidence type="ECO:0000313" key="12">
    <source>
        <dbReference type="EMBL" id="KEZ88285.1"/>
    </source>
</evidence>
<evidence type="ECO:0000256" key="9">
    <source>
        <dbReference type="SAM" id="SignalP"/>
    </source>
</evidence>
<dbReference type="Gene3D" id="1.10.1380.10">
    <property type="entry name" value="Neutral endopeptidase , domain2"/>
    <property type="match status" value="1"/>
</dbReference>
<evidence type="ECO:0000256" key="3">
    <source>
        <dbReference type="ARBA" id="ARBA00022670"/>
    </source>
</evidence>
<dbReference type="GO" id="GO:0005886">
    <property type="term" value="C:plasma membrane"/>
    <property type="evidence" value="ECO:0007669"/>
    <property type="project" value="TreeGrafter"/>
</dbReference>
<dbReference type="PROSITE" id="PS51257">
    <property type="entry name" value="PROKAR_LIPOPROTEIN"/>
    <property type="match status" value="1"/>
</dbReference>
<evidence type="ECO:0000256" key="1">
    <source>
        <dbReference type="ARBA" id="ARBA00001947"/>
    </source>
</evidence>
<evidence type="ECO:0000259" key="10">
    <source>
        <dbReference type="Pfam" id="PF01431"/>
    </source>
</evidence>
<keyword evidence="13" id="KW-1185">Reference proteome</keyword>
<keyword evidence="4" id="KW-0479">Metal-binding</keyword>
<dbReference type="Proteomes" id="UP000028525">
    <property type="component" value="Unassembled WGS sequence"/>
</dbReference>